<protein>
    <submittedName>
        <fullName evidence="3">CIA30 family protein</fullName>
    </submittedName>
</protein>
<organism evidence="3 4">
    <name type="scientific">Denitrobaculum tricleocarpae</name>
    <dbReference type="NCBI Taxonomy" id="2591009"/>
    <lineage>
        <taxon>Bacteria</taxon>
        <taxon>Pseudomonadati</taxon>
        <taxon>Pseudomonadota</taxon>
        <taxon>Alphaproteobacteria</taxon>
        <taxon>Rhodospirillales</taxon>
        <taxon>Rhodospirillaceae</taxon>
        <taxon>Denitrobaculum</taxon>
    </lineage>
</organism>
<evidence type="ECO:0000256" key="1">
    <source>
        <dbReference type="ARBA" id="ARBA00007884"/>
    </source>
</evidence>
<dbReference type="PANTHER" id="PTHR13194">
    <property type="entry name" value="COMPLEX I INTERMEDIATE-ASSOCIATED PROTEIN 30"/>
    <property type="match status" value="1"/>
</dbReference>
<dbReference type="Pfam" id="PF08547">
    <property type="entry name" value="CIA30"/>
    <property type="match status" value="1"/>
</dbReference>
<evidence type="ECO:0000259" key="2">
    <source>
        <dbReference type="Pfam" id="PF08547"/>
    </source>
</evidence>
<comment type="similarity">
    <text evidence="1">Belongs to the CIA30 family.</text>
</comment>
<dbReference type="EMBL" id="VHSH01000016">
    <property type="protein sequence ID" value="TQV70627.1"/>
    <property type="molecule type" value="Genomic_DNA"/>
</dbReference>
<dbReference type="OrthoDB" id="442188at2"/>
<gene>
    <name evidence="3" type="ORF">FKG95_27605</name>
</gene>
<dbReference type="SUPFAM" id="SSF49785">
    <property type="entry name" value="Galactose-binding domain-like"/>
    <property type="match status" value="1"/>
</dbReference>
<dbReference type="InterPro" id="IPR013857">
    <property type="entry name" value="NADH-UbQ_OxRdtase-assoc_prot30"/>
</dbReference>
<sequence length="168" mass="18732">MLIDDFSDSDLTSKLGTTWRGFSDRVMGGVSQASVTREQLDGRWAMRLRGDVRLENNGGFVQAALDLSPDRGMYDASGFTGLRLTVRGNGEEYGLHLRSADNTRPWQSYRAQFVAGPEWETLELPFASFTPHRLEAPLVTSRLRRIGLVAIGRAFTADLAVSEIAFYR</sequence>
<name>A0A545T082_9PROT</name>
<dbReference type="InterPro" id="IPR039131">
    <property type="entry name" value="NDUFAF1"/>
</dbReference>
<evidence type="ECO:0000313" key="3">
    <source>
        <dbReference type="EMBL" id="TQV70627.1"/>
    </source>
</evidence>
<reference evidence="3 4" key="1">
    <citation type="submission" date="2019-06" db="EMBL/GenBank/DDBJ databases">
        <title>Whole genome sequence for Rhodospirillaceae sp. R148.</title>
        <authorList>
            <person name="Wang G."/>
        </authorList>
    </citation>
    <scope>NUCLEOTIDE SEQUENCE [LARGE SCALE GENOMIC DNA]</scope>
    <source>
        <strain evidence="3 4">R148</strain>
    </source>
</reference>
<keyword evidence="4" id="KW-1185">Reference proteome</keyword>
<proteinExistence type="inferred from homology"/>
<dbReference type="PANTHER" id="PTHR13194:SF19">
    <property type="entry name" value="NAD(P)-BINDING ROSSMANN-FOLD SUPERFAMILY PROTEIN"/>
    <property type="match status" value="1"/>
</dbReference>
<dbReference type="InterPro" id="IPR008979">
    <property type="entry name" value="Galactose-bd-like_sf"/>
</dbReference>
<feature type="domain" description="NADH:ubiquinone oxidoreductase intermediate-associated protein 30" evidence="2">
    <location>
        <begin position="17"/>
        <end position="153"/>
    </location>
</feature>
<dbReference type="RefSeq" id="WP_142899696.1">
    <property type="nucleotide sequence ID" value="NZ_ML660067.1"/>
</dbReference>
<comment type="caution">
    <text evidence="3">The sequence shown here is derived from an EMBL/GenBank/DDBJ whole genome shotgun (WGS) entry which is preliminary data.</text>
</comment>
<dbReference type="Proteomes" id="UP000315252">
    <property type="component" value="Unassembled WGS sequence"/>
</dbReference>
<evidence type="ECO:0000313" key="4">
    <source>
        <dbReference type="Proteomes" id="UP000315252"/>
    </source>
</evidence>
<accession>A0A545T082</accession>
<dbReference type="AlphaFoldDB" id="A0A545T082"/>